<comment type="pathway">
    <text evidence="2">Phospholipid metabolism; CDP-diacylglycerol biosynthesis; CDP-diacylglycerol from sn-glycerol 3-phosphate: step 2/3.</text>
</comment>
<dbReference type="eggNOG" id="KOG1505">
    <property type="taxonomic scope" value="Eukaryota"/>
</dbReference>
<evidence type="ECO:0000256" key="4">
    <source>
        <dbReference type="ARBA" id="ARBA00008655"/>
    </source>
</evidence>
<evidence type="ECO:0000259" key="9">
    <source>
        <dbReference type="Pfam" id="PF16076"/>
    </source>
</evidence>
<reference evidence="10" key="1">
    <citation type="journal article" date="2013" name="Genome Biol.">
        <title>Reference genomes and transcriptomes of Nicotiana sylvestris and Nicotiana tomentosiformis.</title>
        <authorList>
            <person name="Sierro N."/>
            <person name="Battey J.N."/>
            <person name="Ouadi S."/>
            <person name="Bovet L."/>
            <person name="Goepfert S."/>
            <person name="Bakaher N."/>
            <person name="Peitsch M.C."/>
            <person name="Ivanov N.V."/>
        </authorList>
    </citation>
    <scope>NUCLEOTIDE SEQUENCE [LARGE SCALE GENOMIC DNA]</scope>
</reference>
<keyword evidence="10" id="KW-1185">Reference proteome</keyword>
<dbReference type="STRING" id="4096.A0A1U7Y2B1"/>
<keyword evidence="7 11" id="KW-0012">Acyltransferase</keyword>
<comment type="catalytic activity">
    <reaction evidence="1">
        <text>a 1-acyl-sn-glycero-3-phosphate + an acyl-CoA = a 1,2-diacyl-sn-glycero-3-phosphate + CoA</text>
        <dbReference type="Rhea" id="RHEA:19709"/>
        <dbReference type="ChEBI" id="CHEBI:57287"/>
        <dbReference type="ChEBI" id="CHEBI:57970"/>
        <dbReference type="ChEBI" id="CHEBI:58342"/>
        <dbReference type="ChEBI" id="CHEBI:58608"/>
        <dbReference type="EC" id="2.3.1.51"/>
    </reaction>
</comment>
<keyword evidence="8" id="KW-1133">Transmembrane helix</keyword>
<dbReference type="EC" id="2.3.1.51" evidence="5"/>
<dbReference type="RefSeq" id="XP_009797278.1">
    <property type="nucleotide sequence ID" value="XM_009798976.1"/>
</dbReference>
<evidence type="ECO:0000256" key="7">
    <source>
        <dbReference type="ARBA" id="ARBA00023315"/>
    </source>
</evidence>
<dbReference type="GO" id="GO:0016024">
    <property type="term" value="P:CDP-diacylglycerol biosynthetic process"/>
    <property type="evidence" value="ECO:0007669"/>
    <property type="project" value="UniProtKB-UniPathway"/>
</dbReference>
<dbReference type="GO" id="GO:0012505">
    <property type="term" value="C:endomembrane system"/>
    <property type="evidence" value="ECO:0007669"/>
    <property type="project" value="TreeGrafter"/>
</dbReference>
<dbReference type="AlphaFoldDB" id="A0A1U7Y2B1"/>
<protein>
    <recommendedName>
        <fullName evidence="5">1-acylglycerol-3-phosphate O-acyltransferase</fullName>
        <ecNumber evidence="5">2.3.1.51</ecNumber>
    </recommendedName>
</protein>
<dbReference type="UniPathway" id="UPA00557">
    <property type="reaction ID" value="UER00613"/>
</dbReference>
<feature type="transmembrane region" description="Helical" evidence="8">
    <location>
        <begin position="134"/>
        <end position="153"/>
    </location>
</feature>
<feature type="transmembrane region" description="Helical" evidence="8">
    <location>
        <begin position="109"/>
        <end position="128"/>
    </location>
</feature>
<feature type="domain" description="Acyltransferase C-terminal" evidence="9">
    <location>
        <begin position="46"/>
        <end position="115"/>
    </location>
</feature>
<keyword evidence="6" id="KW-0808">Transferase</keyword>
<comment type="pathway">
    <text evidence="3">Lipid metabolism.</text>
</comment>
<accession>A0A1U7Y2B1</accession>
<organism evidence="10 11">
    <name type="scientific">Nicotiana sylvestris</name>
    <name type="common">Wood tobacco</name>
    <name type="synonym">South American tobacco</name>
    <dbReference type="NCBI Taxonomy" id="4096"/>
    <lineage>
        <taxon>Eukaryota</taxon>
        <taxon>Viridiplantae</taxon>
        <taxon>Streptophyta</taxon>
        <taxon>Embryophyta</taxon>
        <taxon>Tracheophyta</taxon>
        <taxon>Spermatophyta</taxon>
        <taxon>Magnoliopsida</taxon>
        <taxon>eudicotyledons</taxon>
        <taxon>Gunneridae</taxon>
        <taxon>Pentapetalae</taxon>
        <taxon>asterids</taxon>
        <taxon>lamiids</taxon>
        <taxon>Solanales</taxon>
        <taxon>Solanaceae</taxon>
        <taxon>Nicotianoideae</taxon>
        <taxon>Nicotianeae</taxon>
        <taxon>Nicotiana</taxon>
    </lineage>
</organism>
<proteinExistence type="inferred from homology"/>
<evidence type="ECO:0000313" key="10">
    <source>
        <dbReference type="Proteomes" id="UP000189701"/>
    </source>
</evidence>
<name>A0A1U7Y2B1_NICSY</name>
<sequence>MKCRGLGAGDGCLEASFDCLFRALSVYDITIGYKHHCPSFLGNAFGVDPAEVHMHVRCISVADIPESENEAASWLMDTFCDKDELLSDFHSQGHFPREGIESELSMAKCLANFIFVMTLTAICTYLTLFSSIWFKIYVSSVCAFLATATYFNFRPSPIVSL</sequence>
<evidence type="ECO:0000256" key="8">
    <source>
        <dbReference type="SAM" id="Phobius"/>
    </source>
</evidence>
<evidence type="ECO:0000256" key="1">
    <source>
        <dbReference type="ARBA" id="ARBA00001141"/>
    </source>
</evidence>
<evidence type="ECO:0000256" key="6">
    <source>
        <dbReference type="ARBA" id="ARBA00022679"/>
    </source>
</evidence>
<keyword evidence="8" id="KW-0472">Membrane</keyword>
<evidence type="ECO:0000256" key="3">
    <source>
        <dbReference type="ARBA" id="ARBA00005189"/>
    </source>
</evidence>
<keyword evidence="8" id="KW-0812">Transmembrane</keyword>
<evidence type="ECO:0000256" key="5">
    <source>
        <dbReference type="ARBA" id="ARBA00013211"/>
    </source>
</evidence>
<dbReference type="InterPro" id="IPR032098">
    <property type="entry name" value="Acyltransf_C"/>
</dbReference>
<evidence type="ECO:0000313" key="11">
    <source>
        <dbReference type="RefSeq" id="XP_009797278.1"/>
    </source>
</evidence>
<comment type="similarity">
    <text evidence="4">Belongs to the 1-acyl-sn-glycerol-3-phosphate acyltransferase family.</text>
</comment>
<dbReference type="Pfam" id="PF16076">
    <property type="entry name" value="Acyltransf_C"/>
    <property type="match status" value="1"/>
</dbReference>
<gene>
    <name evidence="11" type="primary">LOC104243731</name>
</gene>
<dbReference type="Proteomes" id="UP000189701">
    <property type="component" value="Unplaced"/>
</dbReference>
<reference evidence="11" key="2">
    <citation type="submission" date="2025-08" db="UniProtKB">
        <authorList>
            <consortium name="RefSeq"/>
        </authorList>
    </citation>
    <scope>IDENTIFICATION</scope>
    <source>
        <tissue evidence="11">Leaf</tissue>
    </source>
</reference>
<dbReference type="PANTHER" id="PTHR10983">
    <property type="entry name" value="1-ACYLGLYCEROL-3-PHOSPHATE ACYLTRANSFERASE-RELATED"/>
    <property type="match status" value="1"/>
</dbReference>
<dbReference type="PANTHER" id="PTHR10983:SF63">
    <property type="entry name" value="1-ACYLGLYCEROL-3-PHOSPHATE O-ACYLTRANSFERASE"/>
    <property type="match status" value="1"/>
</dbReference>
<dbReference type="GO" id="GO:0003841">
    <property type="term" value="F:1-acylglycerol-3-phosphate O-acyltransferase activity"/>
    <property type="evidence" value="ECO:0007669"/>
    <property type="project" value="UniProtKB-EC"/>
</dbReference>
<evidence type="ECO:0000256" key="2">
    <source>
        <dbReference type="ARBA" id="ARBA00004728"/>
    </source>
</evidence>